<protein>
    <submittedName>
        <fullName evidence="3">Ras-like protein 9</fullName>
    </submittedName>
    <submittedName>
        <fullName evidence="2">Ras-like protein family member 10A</fullName>
    </submittedName>
</protein>
<dbReference type="Proteomes" id="UP000070412">
    <property type="component" value="Unassembled WGS sequence"/>
</dbReference>
<dbReference type="PANTHER" id="PTHR46350:SF2">
    <property type="entry name" value="RAS LIKE FAMILY 10 MEMBER B"/>
    <property type="match status" value="1"/>
</dbReference>
<keyword evidence="5" id="KW-1185">Reference proteome</keyword>
<dbReference type="InterPro" id="IPR027417">
    <property type="entry name" value="P-loop_NTPase"/>
</dbReference>
<dbReference type="SUPFAM" id="SSF52540">
    <property type="entry name" value="P-loop containing nucleoside triphosphate hydrolases"/>
    <property type="match status" value="1"/>
</dbReference>
<organism evidence="3 6">
    <name type="scientific">Sarcoptes scabiei</name>
    <name type="common">Itch mite</name>
    <name type="synonym">Acarus scabiei</name>
    <dbReference type="NCBI Taxonomy" id="52283"/>
    <lineage>
        <taxon>Eukaryota</taxon>
        <taxon>Metazoa</taxon>
        <taxon>Ecdysozoa</taxon>
        <taxon>Arthropoda</taxon>
        <taxon>Chelicerata</taxon>
        <taxon>Arachnida</taxon>
        <taxon>Acari</taxon>
        <taxon>Acariformes</taxon>
        <taxon>Sarcoptiformes</taxon>
        <taxon>Astigmata</taxon>
        <taxon>Psoroptidia</taxon>
        <taxon>Sarcoptoidea</taxon>
        <taxon>Sarcoptidae</taxon>
        <taxon>Sarcoptinae</taxon>
        <taxon>Sarcoptes</taxon>
    </lineage>
</organism>
<evidence type="ECO:0000313" key="5">
    <source>
        <dbReference type="Proteomes" id="UP000070412"/>
    </source>
</evidence>
<evidence type="ECO:0000256" key="1">
    <source>
        <dbReference type="SAM" id="MobiDB-lite"/>
    </source>
</evidence>
<dbReference type="SMART" id="SM00173">
    <property type="entry name" value="RAS"/>
    <property type="match status" value="1"/>
</dbReference>
<dbReference type="PANTHER" id="PTHR46350">
    <property type="entry name" value="RAS LIKE FAMILY 10 MEMBER B-RELATED"/>
    <property type="match status" value="1"/>
</dbReference>
<name>A0A132AF94_SARSC</name>
<dbReference type="EMBL" id="WVUK01000066">
    <property type="protein sequence ID" value="KAF7487627.1"/>
    <property type="molecule type" value="Genomic_DNA"/>
</dbReference>
<dbReference type="Pfam" id="PF00071">
    <property type="entry name" value="Ras"/>
    <property type="match status" value="1"/>
</dbReference>
<feature type="region of interest" description="Disordered" evidence="1">
    <location>
        <begin position="276"/>
        <end position="335"/>
    </location>
</feature>
<dbReference type="EnsemblMetazoa" id="SSS_2755s_mrna">
    <property type="protein sequence ID" value="KAF7487627.1"/>
    <property type="gene ID" value="SSS_2755"/>
</dbReference>
<reference evidence="3 6" key="1">
    <citation type="journal article" date="2015" name="Parasit. Vectors">
        <title>Draft genome of the scabies mite.</title>
        <authorList>
            <person name="Rider S.D.Jr."/>
            <person name="Morgan M.S."/>
            <person name="Arlian L.G."/>
        </authorList>
    </citation>
    <scope>NUCLEOTIDE SEQUENCE [LARGE SCALE GENOMIC DNA]</scope>
    <source>
        <strain evidence="3">Arlian Lab</strain>
    </source>
</reference>
<proteinExistence type="predicted"/>
<dbReference type="InterPro" id="IPR052661">
    <property type="entry name" value="Ras-like_GTPase_Reg"/>
</dbReference>
<dbReference type="AlphaFoldDB" id="A0A132AF94"/>
<dbReference type="GO" id="GO:0003924">
    <property type="term" value="F:GTPase activity"/>
    <property type="evidence" value="ECO:0007669"/>
    <property type="project" value="InterPro"/>
</dbReference>
<dbReference type="PROSITE" id="PS51419">
    <property type="entry name" value="RAB"/>
    <property type="match status" value="1"/>
</dbReference>
<dbReference type="GO" id="GO:0005525">
    <property type="term" value="F:GTP binding"/>
    <property type="evidence" value="ECO:0007669"/>
    <property type="project" value="InterPro"/>
</dbReference>
<dbReference type="OMA" id="KQWKCNY"/>
<accession>A0A132AF94</accession>
<dbReference type="OrthoDB" id="299781at2759"/>
<reference evidence="4" key="4">
    <citation type="submission" date="2022-06" db="UniProtKB">
        <authorList>
            <consortium name="EnsemblMetazoa"/>
        </authorList>
    </citation>
    <scope>IDENTIFICATION</scope>
</reference>
<dbReference type="EMBL" id="JXLN01013804">
    <property type="protein sequence ID" value="KPM09613.1"/>
    <property type="molecule type" value="Genomic_DNA"/>
</dbReference>
<feature type="compositionally biased region" description="Low complexity" evidence="1">
    <location>
        <begin position="316"/>
        <end position="329"/>
    </location>
</feature>
<reference evidence="2" key="3">
    <citation type="submission" date="2020-01" db="EMBL/GenBank/DDBJ databases">
        <authorList>
            <person name="Korhonen P.K.K."/>
            <person name="Guangxu M.G."/>
            <person name="Wang T.W."/>
            <person name="Stroehlein A.J.S."/>
            <person name="Young N.D."/>
            <person name="Ang C.-S.A."/>
            <person name="Fernando D.W.F."/>
            <person name="Lu H.L."/>
            <person name="Taylor S.T."/>
            <person name="Ehtesham M.E.M."/>
            <person name="Najaraj S.H.N."/>
            <person name="Harsha G.H.G."/>
            <person name="Madugundu A.M."/>
            <person name="Renuse S.R."/>
            <person name="Holt D.H."/>
            <person name="Pandey A.P."/>
            <person name="Papenfuss A.P."/>
            <person name="Gasser R.B.G."/>
            <person name="Fischer K.F."/>
        </authorList>
    </citation>
    <scope>NUCLEOTIDE SEQUENCE</scope>
    <source>
        <strain evidence="2">SSS_KF_BRIS2020</strain>
    </source>
</reference>
<evidence type="ECO:0000313" key="2">
    <source>
        <dbReference type="EMBL" id="KAF7487627.1"/>
    </source>
</evidence>
<reference evidence="5" key="2">
    <citation type="journal article" date="2020" name="PLoS Negl. Trop. Dis.">
        <title>High-quality nuclear genome for Sarcoptes scabiei-A critical resource for a neglected parasite.</title>
        <authorList>
            <person name="Korhonen P.K."/>
            <person name="Gasser R.B."/>
            <person name="Ma G."/>
            <person name="Wang T."/>
            <person name="Stroehlein A.J."/>
            <person name="Young N.D."/>
            <person name="Ang C.S."/>
            <person name="Fernando D.D."/>
            <person name="Lu H.C."/>
            <person name="Taylor S."/>
            <person name="Reynolds S.L."/>
            <person name="Mofiz E."/>
            <person name="Najaraj S.H."/>
            <person name="Gowda H."/>
            <person name="Madugundu A."/>
            <person name="Renuse S."/>
            <person name="Holt D."/>
            <person name="Pandey A."/>
            <person name="Papenfuss A.T."/>
            <person name="Fischer K."/>
        </authorList>
    </citation>
    <scope>NUCLEOTIDE SEQUENCE [LARGE SCALE GENOMIC DNA]</scope>
</reference>
<evidence type="ECO:0000313" key="6">
    <source>
        <dbReference type="Proteomes" id="UP000616769"/>
    </source>
</evidence>
<sequence length="335" mass="38831">MPPVVKVCVLGSTGVGKSKLIQQFIYNHYDDHYEPTGPKGKQIDCSTMFNGNLYQMKIVDMPAIEEFPSDITTEWSEYHHCLLRNSHAYIFVFDLNLPTTFNYVKVLRDQLFDNRNMHNVPVWIVGNKADLCLNVLATMRSHRHHHHHHHTLQNRQNRNHSSNRFIRAMNTTRSFSIFHPSVQHQSISPYEELTPACKEFSNLVRKQWKCNYIECSAKYNWRIMAIFRELLKSIDPILQQQQQSELLTSGQQQFQQQQQLQSSTIITLQSIGKDKEREKETFHKKTIGSIGTSADASNFPIDESVPSRATSPTEIQPNSSINQQTNNSNRMCRIV</sequence>
<dbReference type="Proteomes" id="UP000616769">
    <property type="component" value="Unassembled WGS sequence"/>
</dbReference>
<evidence type="ECO:0000313" key="4">
    <source>
        <dbReference type="EnsemblMetazoa" id="KAF7487627.1"/>
    </source>
</evidence>
<evidence type="ECO:0000313" key="3">
    <source>
        <dbReference type="EMBL" id="KPM09613.1"/>
    </source>
</evidence>
<dbReference type="SMART" id="SM00175">
    <property type="entry name" value="RAB"/>
    <property type="match status" value="1"/>
</dbReference>
<dbReference type="VEuPathDB" id="VectorBase:SSCA010321"/>
<dbReference type="PRINTS" id="PR00449">
    <property type="entry name" value="RASTRNSFRMNG"/>
</dbReference>
<dbReference type="PROSITE" id="PS51421">
    <property type="entry name" value="RAS"/>
    <property type="match status" value="1"/>
</dbReference>
<dbReference type="InterPro" id="IPR001806">
    <property type="entry name" value="Small_GTPase"/>
</dbReference>
<gene>
    <name evidence="3" type="ORF">QR98_0081520</name>
    <name evidence="2" type="ORF">SSS_2755</name>
</gene>
<dbReference type="Gene3D" id="3.40.50.300">
    <property type="entry name" value="P-loop containing nucleotide triphosphate hydrolases"/>
    <property type="match status" value="2"/>
</dbReference>